<dbReference type="HOGENOM" id="CLU_745260_0_0_12"/>
<dbReference type="InterPro" id="IPR019734">
    <property type="entry name" value="TPR_rpt"/>
</dbReference>
<keyword evidence="1" id="KW-0802">TPR repeat</keyword>
<dbReference type="KEGG" id="bpj:B2904_orf192"/>
<sequence length="418" mass="50191">MNDEEKIIKEIMNLINEKKYEEAIKLCENVSNKSTNISYLKSLILYKLKKYKNSIKELENIINLDTNNKEAYFLLGFINIDLKKYKEALVYFDKILSYDDIEIYLKLTTLKNKGNILYKKNNKKCILSYNLFLDCLDKNIKKFNLSSYYYIYDILYIKNKIKNKSEYFNNNYDRVIEKIIHNDFEKKNSLKKISLYNYTKIDKNTISTIINDNIWLSNTNSFNDPIDPIIKTKSILNDYQNLLDRIKIACLTTHNDNTLMWSHYADKHKGICIEYDFNSINNYTIKKVLYKNSIMKSNRIVNIFERIEDFKTEKYYIESFIDLFCIKSKEWKYEDEYRIIYDDKEKNENGILKPAIIKNIYFGIKTPEKDKKLIANIIKCKNEINKNTNSIKLYESYLDDNELFKINIKPYEHRNIDK</sequence>
<dbReference type="InterPro" id="IPR011990">
    <property type="entry name" value="TPR-like_helical_dom_sf"/>
</dbReference>
<evidence type="ECO:0000256" key="1">
    <source>
        <dbReference type="PROSITE-ProRule" id="PRU00339"/>
    </source>
</evidence>
<dbReference type="SUPFAM" id="SSF48452">
    <property type="entry name" value="TPR-like"/>
    <property type="match status" value="1"/>
</dbReference>
<accession>J9UPJ7</accession>
<proteinExistence type="predicted"/>
<gene>
    <name evidence="2" type="ORF">B2904_orf192</name>
</gene>
<dbReference type="Pfam" id="PF12895">
    <property type="entry name" value="ANAPC3"/>
    <property type="match status" value="1"/>
</dbReference>
<dbReference type="Gene3D" id="1.25.40.10">
    <property type="entry name" value="Tetratricopeptide repeat domain"/>
    <property type="match status" value="1"/>
</dbReference>
<reference evidence="2 3" key="1">
    <citation type="journal article" date="2012" name="BMC Genomics">
        <title>Comparative genomics of Brachyspira pilosicoli strains: genome rearrangements, reductions and correlation of genetic compliment with phenotypic diversity.</title>
        <authorList>
            <person name="Mappley L.J."/>
            <person name="Black M.L."/>
            <person name="Abuoun M."/>
            <person name="Darby A.C."/>
            <person name="Woodward M.J."/>
            <person name="Parkhill J."/>
            <person name="Turner A.K."/>
            <person name="Bellgard M.I."/>
            <person name="La T."/>
            <person name="Phillips N.D."/>
            <person name="La Ragione R.M."/>
            <person name="Hampson D.J."/>
        </authorList>
    </citation>
    <scope>NUCLEOTIDE SEQUENCE [LARGE SCALE GENOMIC DNA]</scope>
    <source>
        <strain evidence="2">B2904</strain>
    </source>
</reference>
<feature type="repeat" description="TPR" evidence="1">
    <location>
        <begin position="69"/>
        <end position="102"/>
    </location>
</feature>
<dbReference type="PATRIC" id="fig|1133568.3.peg.190"/>
<evidence type="ECO:0000313" key="3">
    <source>
        <dbReference type="Proteomes" id="UP000007346"/>
    </source>
</evidence>
<dbReference type="Proteomes" id="UP000007346">
    <property type="component" value="Chromosome"/>
</dbReference>
<name>J9UPJ7_BRAPL</name>
<dbReference type="InterPro" id="IPR021352">
    <property type="entry name" value="DUF2971"/>
</dbReference>
<dbReference type="EMBL" id="CP003490">
    <property type="protein sequence ID" value="AFR69549.1"/>
    <property type="molecule type" value="Genomic_DNA"/>
</dbReference>
<evidence type="ECO:0000313" key="2">
    <source>
        <dbReference type="EMBL" id="AFR69549.1"/>
    </source>
</evidence>
<dbReference type="PROSITE" id="PS50005">
    <property type="entry name" value="TPR"/>
    <property type="match status" value="1"/>
</dbReference>
<organism evidence="2 3">
    <name type="scientific">Brachyspira pilosicoli B2904</name>
    <dbReference type="NCBI Taxonomy" id="1133568"/>
    <lineage>
        <taxon>Bacteria</taxon>
        <taxon>Pseudomonadati</taxon>
        <taxon>Spirochaetota</taxon>
        <taxon>Spirochaetia</taxon>
        <taxon>Brachyspirales</taxon>
        <taxon>Brachyspiraceae</taxon>
        <taxon>Brachyspira</taxon>
    </lineage>
</organism>
<dbReference type="RefSeq" id="WP_014935187.1">
    <property type="nucleotide sequence ID" value="NC_018607.1"/>
</dbReference>
<protein>
    <submittedName>
        <fullName evidence="2">TPR domain-containing protein</fullName>
    </submittedName>
</protein>
<dbReference type="Pfam" id="PF11185">
    <property type="entry name" value="DUF2971"/>
    <property type="match status" value="1"/>
</dbReference>
<dbReference type="AlphaFoldDB" id="J9UPJ7"/>